<dbReference type="Proteomes" id="UP000826195">
    <property type="component" value="Unassembled WGS sequence"/>
</dbReference>
<gene>
    <name evidence="1" type="ORF">KQX54_000472</name>
</gene>
<evidence type="ECO:0000313" key="1">
    <source>
        <dbReference type="EMBL" id="KAH0548354.1"/>
    </source>
</evidence>
<name>A0AAV7IBU8_COTGL</name>
<comment type="caution">
    <text evidence="1">The sequence shown here is derived from an EMBL/GenBank/DDBJ whole genome shotgun (WGS) entry which is preliminary data.</text>
</comment>
<keyword evidence="2" id="KW-1185">Reference proteome</keyword>
<dbReference type="AlphaFoldDB" id="A0AAV7IBU8"/>
<protein>
    <submittedName>
        <fullName evidence="1">Uncharacterized protein</fullName>
    </submittedName>
</protein>
<dbReference type="EMBL" id="JAHXZJ010001882">
    <property type="protein sequence ID" value="KAH0548354.1"/>
    <property type="molecule type" value="Genomic_DNA"/>
</dbReference>
<evidence type="ECO:0000313" key="2">
    <source>
        <dbReference type="Proteomes" id="UP000826195"/>
    </source>
</evidence>
<reference evidence="1 2" key="1">
    <citation type="journal article" date="2021" name="J. Hered.">
        <title>A chromosome-level genome assembly of the parasitoid wasp, Cotesia glomerata (Hymenoptera: Braconidae).</title>
        <authorList>
            <person name="Pinto B.J."/>
            <person name="Weis J.J."/>
            <person name="Gamble T."/>
            <person name="Ode P.J."/>
            <person name="Paul R."/>
            <person name="Zaspel J.M."/>
        </authorList>
    </citation>
    <scope>NUCLEOTIDE SEQUENCE [LARGE SCALE GENOMIC DNA]</scope>
    <source>
        <strain evidence="1">CgM1</strain>
    </source>
</reference>
<accession>A0AAV7IBU8</accession>
<organism evidence="1 2">
    <name type="scientific">Cotesia glomerata</name>
    <name type="common">Lepidopteran parasitic wasp</name>
    <name type="synonym">Apanteles glomeratus</name>
    <dbReference type="NCBI Taxonomy" id="32391"/>
    <lineage>
        <taxon>Eukaryota</taxon>
        <taxon>Metazoa</taxon>
        <taxon>Ecdysozoa</taxon>
        <taxon>Arthropoda</taxon>
        <taxon>Hexapoda</taxon>
        <taxon>Insecta</taxon>
        <taxon>Pterygota</taxon>
        <taxon>Neoptera</taxon>
        <taxon>Endopterygota</taxon>
        <taxon>Hymenoptera</taxon>
        <taxon>Apocrita</taxon>
        <taxon>Ichneumonoidea</taxon>
        <taxon>Braconidae</taxon>
        <taxon>Microgastrinae</taxon>
        <taxon>Cotesia</taxon>
    </lineage>
</organism>
<sequence>MDDIELETMNLTWDENFIFLMENWTRLKNMSEEEYLEYQLGPKHLSLSVVVPITVVNNESLTMCTGFNALQFRRVKMRLSNLKLVGLLLGSHDYCQFFNSTETFNRN</sequence>
<proteinExistence type="predicted"/>